<comment type="caution">
    <text evidence="2">The sequence shown here is derived from an EMBL/GenBank/DDBJ whole genome shotgun (WGS) entry which is preliminary data.</text>
</comment>
<dbReference type="GO" id="GO:0020037">
    <property type="term" value="F:heme binding"/>
    <property type="evidence" value="ECO:0007669"/>
    <property type="project" value="InterPro"/>
</dbReference>
<accession>A0AAD3XYY7</accession>
<dbReference type="AlphaFoldDB" id="A0AAD3XYY7"/>
<dbReference type="InterPro" id="IPR036396">
    <property type="entry name" value="Cyt_P450_sf"/>
</dbReference>
<feature type="compositionally biased region" description="Polar residues" evidence="1">
    <location>
        <begin position="114"/>
        <end position="139"/>
    </location>
</feature>
<evidence type="ECO:0008006" key="4">
    <source>
        <dbReference type="Google" id="ProtNLM"/>
    </source>
</evidence>
<sequence length="186" mass="20642">MVGHHVGLIKAGHNMTMFMPERFDLNGEEEKKRHPNAHIPFGIRPRACFGQKIALQKIKLSIYKHGRIILEYSSSGYPKTTLCSGREEQWSYHTEVSNKRNGFKVSVSCSSTPATLSASRRSQSPKLLRTCNSSSQSTPKRAISAERWRPSMPPSPICPSTPVQNSFPGLQLSSRKIVGSGRSSES</sequence>
<evidence type="ECO:0000313" key="3">
    <source>
        <dbReference type="Proteomes" id="UP001279734"/>
    </source>
</evidence>
<dbReference type="Gene3D" id="1.10.630.10">
    <property type="entry name" value="Cytochrome P450"/>
    <property type="match status" value="1"/>
</dbReference>
<feature type="region of interest" description="Disordered" evidence="1">
    <location>
        <begin position="114"/>
        <end position="186"/>
    </location>
</feature>
<evidence type="ECO:0000313" key="2">
    <source>
        <dbReference type="EMBL" id="GMH22947.1"/>
    </source>
</evidence>
<dbReference type="PANTHER" id="PTHR24301:SF2">
    <property type="entry name" value="THROMBOXANE-A SYNTHASE"/>
    <property type="match status" value="1"/>
</dbReference>
<dbReference type="GO" id="GO:0016705">
    <property type="term" value="F:oxidoreductase activity, acting on paired donors, with incorporation or reduction of molecular oxygen"/>
    <property type="evidence" value="ECO:0007669"/>
    <property type="project" value="InterPro"/>
</dbReference>
<dbReference type="InterPro" id="IPR001128">
    <property type="entry name" value="Cyt_P450"/>
</dbReference>
<dbReference type="GO" id="GO:0005506">
    <property type="term" value="F:iron ion binding"/>
    <property type="evidence" value="ECO:0007669"/>
    <property type="project" value="InterPro"/>
</dbReference>
<gene>
    <name evidence="2" type="ORF">Nepgr_024790</name>
</gene>
<dbReference type="Pfam" id="PF00067">
    <property type="entry name" value="p450"/>
    <property type="match status" value="1"/>
</dbReference>
<reference evidence="2" key="1">
    <citation type="submission" date="2023-05" db="EMBL/GenBank/DDBJ databases">
        <title>Nepenthes gracilis genome sequencing.</title>
        <authorList>
            <person name="Fukushima K."/>
        </authorList>
    </citation>
    <scope>NUCLEOTIDE SEQUENCE</scope>
    <source>
        <strain evidence="2">SING2019-196</strain>
    </source>
</reference>
<organism evidence="2 3">
    <name type="scientific">Nepenthes gracilis</name>
    <name type="common">Slender pitcher plant</name>
    <dbReference type="NCBI Taxonomy" id="150966"/>
    <lineage>
        <taxon>Eukaryota</taxon>
        <taxon>Viridiplantae</taxon>
        <taxon>Streptophyta</taxon>
        <taxon>Embryophyta</taxon>
        <taxon>Tracheophyta</taxon>
        <taxon>Spermatophyta</taxon>
        <taxon>Magnoliopsida</taxon>
        <taxon>eudicotyledons</taxon>
        <taxon>Gunneridae</taxon>
        <taxon>Pentapetalae</taxon>
        <taxon>Caryophyllales</taxon>
        <taxon>Nepenthaceae</taxon>
        <taxon>Nepenthes</taxon>
    </lineage>
</organism>
<dbReference type="EMBL" id="BSYO01000025">
    <property type="protein sequence ID" value="GMH22947.1"/>
    <property type="molecule type" value="Genomic_DNA"/>
</dbReference>
<dbReference type="SUPFAM" id="SSF48264">
    <property type="entry name" value="Cytochrome P450"/>
    <property type="match status" value="1"/>
</dbReference>
<name>A0AAD3XYY7_NEPGR</name>
<proteinExistence type="predicted"/>
<dbReference type="PANTHER" id="PTHR24301">
    <property type="entry name" value="THROMBOXANE-A SYNTHASE"/>
    <property type="match status" value="1"/>
</dbReference>
<dbReference type="Proteomes" id="UP001279734">
    <property type="component" value="Unassembled WGS sequence"/>
</dbReference>
<dbReference type="GO" id="GO:0004497">
    <property type="term" value="F:monooxygenase activity"/>
    <property type="evidence" value="ECO:0007669"/>
    <property type="project" value="InterPro"/>
</dbReference>
<protein>
    <recommendedName>
        <fullName evidence="4">Cytochrome P450</fullName>
    </recommendedName>
</protein>
<keyword evidence="3" id="KW-1185">Reference proteome</keyword>
<evidence type="ECO:0000256" key="1">
    <source>
        <dbReference type="SAM" id="MobiDB-lite"/>
    </source>
</evidence>
<feature type="compositionally biased region" description="Polar residues" evidence="1">
    <location>
        <begin position="161"/>
        <end position="174"/>
    </location>
</feature>